<comment type="caution">
    <text evidence="1">The sequence shown here is derived from an EMBL/GenBank/DDBJ whole genome shotgun (WGS) entry which is preliminary data.</text>
</comment>
<organism evidence="1 2">
    <name type="scientific">Rhododendron molle</name>
    <name type="common">Chinese azalea</name>
    <name type="synonym">Azalea mollis</name>
    <dbReference type="NCBI Taxonomy" id="49168"/>
    <lineage>
        <taxon>Eukaryota</taxon>
        <taxon>Viridiplantae</taxon>
        <taxon>Streptophyta</taxon>
        <taxon>Embryophyta</taxon>
        <taxon>Tracheophyta</taxon>
        <taxon>Spermatophyta</taxon>
        <taxon>Magnoliopsida</taxon>
        <taxon>eudicotyledons</taxon>
        <taxon>Gunneridae</taxon>
        <taxon>Pentapetalae</taxon>
        <taxon>asterids</taxon>
        <taxon>Ericales</taxon>
        <taxon>Ericaceae</taxon>
        <taxon>Ericoideae</taxon>
        <taxon>Rhodoreae</taxon>
        <taxon>Rhododendron</taxon>
    </lineage>
</organism>
<protein>
    <submittedName>
        <fullName evidence="1">Uncharacterized protein</fullName>
    </submittedName>
</protein>
<dbReference type="EMBL" id="CM046396">
    <property type="protein sequence ID" value="KAI8538077.1"/>
    <property type="molecule type" value="Genomic_DNA"/>
</dbReference>
<sequence length="447" mass="51600">MASRGQQQQQHVNIPEEIVIEILRRLPIQSLLRFRCVSKLWRSTISHPKFTLSSSSSQSHLFIANRPNTPDFYSLNFQDTWPIDPRPLKPPFFDKVRKGKKPWYSFYVLGSCNGLLLVLYYADLYLWNPAIRQCAKVLSIQRDSSQNVLPMCACVTPQSGLCFDSYSDEYKAVMVSRGGLVNVISFRKKKWYKTICNIVALDGKDGKSLESGPIVKEKLHWLITGYDPNNHFPTLNQIVYFDPLTNEFVELPMPQIPNNGQHVTIIRWLRVLEGCLCMARYVYEADGEVLMLLNGSQLLAYNPDEMSNRDIPLPGNQHSDYVASYVESLSSPSAYGHEDWMVQGPDVCYFFFCSFAENDNYEEEDSSYGYRSDEESFHSTKEDNSIEEEDTSYGYCSDKESFHSTREDNLIEEEDISYDYFTDKESFHSTKDDSSIEEEDNYVFKGF</sequence>
<dbReference type="Proteomes" id="UP001062846">
    <property type="component" value="Chromosome 9"/>
</dbReference>
<keyword evidence="2" id="KW-1185">Reference proteome</keyword>
<accession>A0ACC0MC45</accession>
<proteinExistence type="predicted"/>
<evidence type="ECO:0000313" key="2">
    <source>
        <dbReference type="Proteomes" id="UP001062846"/>
    </source>
</evidence>
<gene>
    <name evidence="1" type="ORF">RHMOL_Rhmol09G0073500</name>
</gene>
<reference evidence="1" key="1">
    <citation type="submission" date="2022-02" db="EMBL/GenBank/DDBJ databases">
        <title>Plant Genome Project.</title>
        <authorList>
            <person name="Zhang R.-G."/>
        </authorList>
    </citation>
    <scope>NUCLEOTIDE SEQUENCE</scope>
    <source>
        <strain evidence="1">AT1</strain>
    </source>
</reference>
<name>A0ACC0MC45_RHOML</name>
<evidence type="ECO:0000313" key="1">
    <source>
        <dbReference type="EMBL" id="KAI8538077.1"/>
    </source>
</evidence>